<accession>D1PAQ5</accession>
<protein>
    <submittedName>
        <fullName evidence="1">Uncharacterized protein</fullName>
    </submittedName>
</protein>
<keyword evidence="2" id="KW-1185">Reference proteome</keyword>
<evidence type="ECO:0000313" key="1">
    <source>
        <dbReference type="EMBL" id="EFB36234.1"/>
    </source>
</evidence>
<dbReference type="STRING" id="537011.PREVCOP_04280"/>
<dbReference type="EMBL" id="ACBX02000009">
    <property type="protein sequence ID" value="EFB36234.1"/>
    <property type="molecule type" value="Genomic_DNA"/>
</dbReference>
<reference evidence="1" key="1">
    <citation type="submission" date="2009-11" db="EMBL/GenBank/DDBJ databases">
        <authorList>
            <person name="Weinstock G."/>
            <person name="Sodergren E."/>
            <person name="Clifton S."/>
            <person name="Fulton L."/>
            <person name="Fulton B."/>
            <person name="Courtney L."/>
            <person name="Fronick C."/>
            <person name="Harrison M."/>
            <person name="Strong C."/>
            <person name="Farmer C."/>
            <person name="Delahaunty K."/>
            <person name="Markovic C."/>
            <person name="Hall O."/>
            <person name="Minx P."/>
            <person name="Tomlinson C."/>
            <person name="Mitreva M."/>
            <person name="Nelson J."/>
            <person name="Hou S."/>
            <person name="Wollam A."/>
            <person name="Pepin K.H."/>
            <person name="Johnson M."/>
            <person name="Bhonagiri V."/>
            <person name="Nash W.E."/>
            <person name="Warren W."/>
            <person name="Chinwalla A."/>
            <person name="Mardis E.R."/>
            <person name="Wilson R.K."/>
        </authorList>
    </citation>
    <scope>NUCLEOTIDE SEQUENCE [LARGE SCALE GENOMIC DNA]</scope>
    <source>
        <strain evidence="1">DSM 18205</strain>
    </source>
</reference>
<sequence length="45" mass="4508">MIDGAANNDVFGLASSGNNGGQAGAQPVSMETIEQIQVSVAPFDV</sequence>
<comment type="caution">
    <text evidence="1">The sequence shown here is derived from an EMBL/GenBank/DDBJ whole genome shotgun (WGS) entry which is preliminary data.</text>
</comment>
<name>D1PAQ5_9BACT</name>
<organism evidence="1 2">
    <name type="scientific">Segatella copri DSM 18205</name>
    <dbReference type="NCBI Taxonomy" id="537011"/>
    <lineage>
        <taxon>Bacteria</taxon>
        <taxon>Pseudomonadati</taxon>
        <taxon>Bacteroidota</taxon>
        <taxon>Bacteroidia</taxon>
        <taxon>Bacteroidales</taxon>
        <taxon>Prevotellaceae</taxon>
        <taxon>Segatella</taxon>
    </lineage>
</organism>
<dbReference type="PaxDb" id="537011-PREVCOP_04280"/>
<gene>
    <name evidence="1" type="ORF">PREVCOP_04280</name>
</gene>
<proteinExistence type="predicted"/>
<dbReference type="AlphaFoldDB" id="D1PAQ5"/>
<dbReference type="Proteomes" id="UP000004477">
    <property type="component" value="Unassembled WGS sequence"/>
</dbReference>
<dbReference type="HOGENOM" id="CLU_3203447_0_0_10"/>
<evidence type="ECO:0000313" key="2">
    <source>
        <dbReference type="Proteomes" id="UP000004477"/>
    </source>
</evidence>